<dbReference type="SUPFAM" id="SSF46626">
    <property type="entry name" value="Cytochrome c"/>
    <property type="match status" value="1"/>
</dbReference>
<dbReference type="GO" id="GO:0020037">
    <property type="term" value="F:heme binding"/>
    <property type="evidence" value="ECO:0007669"/>
    <property type="project" value="InterPro"/>
</dbReference>
<evidence type="ECO:0000256" key="3">
    <source>
        <dbReference type="ARBA" id="ARBA00022723"/>
    </source>
</evidence>
<keyword evidence="1" id="KW-0813">Transport</keyword>
<comment type="caution">
    <text evidence="9">The sequence shown here is derived from an EMBL/GenBank/DDBJ whole genome shotgun (WGS) entry which is preliminary data.</text>
</comment>
<dbReference type="EMBL" id="BRLH01000001">
    <property type="protein sequence ID" value="GKX54583.1"/>
    <property type="molecule type" value="Genomic_DNA"/>
</dbReference>
<evidence type="ECO:0000313" key="10">
    <source>
        <dbReference type="Proteomes" id="UP001058124"/>
    </source>
</evidence>
<name>A0AAV5MXK6_9GAMM</name>
<dbReference type="InterPro" id="IPR036909">
    <property type="entry name" value="Cyt_c-like_dom_sf"/>
</dbReference>
<dbReference type="AlphaFoldDB" id="A0AAV5MXK6"/>
<dbReference type="GO" id="GO:0009055">
    <property type="term" value="F:electron transfer activity"/>
    <property type="evidence" value="ECO:0007669"/>
    <property type="project" value="InterPro"/>
</dbReference>
<dbReference type="RefSeq" id="WP_051155537.1">
    <property type="nucleotide sequence ID" value="NZ_BRLH01000001.1"/>
</dbReference>
<proteinExistence type="predicted"/>
<dbReference type="Pfam" id="PF00034">
    <property type="entry name" value="Cytochrom_C"/>
    <property type="match status" value="1"/>
</dbReference>
<gene>
    <name evidence="9" type="ORF">SOASR030_06950</name>
</gene>
<dbReference type="GO" id="GO:0005506">
    <property type="term" value="F:iron ion binding"/>
    <property type="evidence" value="ECO:0007669"/>
    <property type="project" value="InterPro"/>
</dbReference>
<feature type="domain" description="Cytochrome c" evidence="8">
    <location>
        <begin position="22"/>
        <end position="101"/>
    </location>
</feature>
<evidence type="ECO:0000256" key="7">
    <source>
        <dbReference type="SAM" id="SignalP"/>
    </source>
</evidence>
<dbReference type="PANTHER" id="PTHR33751">
    <property type="entry name" value="CBB3-TYPE CYTOCHROME C OXIDASE SUBUNIT FIXP"/>
    <property type="match status" value="1"/>
</dbReference>
<keyword evidence="2 6" id="KW-0349">Heme</keyword>
<evidence type="ECO:0000313" key="9">
    <source>
        <dbReference type="EMBL" id="GKX54583.1"/>
    </source>
</evidence>
<dbReference type="PANTHER" id="PTHR33751:SF1">
    <property type="entry name" value="CBB3-TYPE CYTOCHROME C OXIDASE SUBUNIT FIXP"/>
    <property type="match status" value="1"/>
</dbReference>
<keyword evidence="10" id="KW-1185">Reference proteome</keyword>
<protein>
    <recommendedName>
        <fullName evidence="8">Cytochrome c domain-containing protein</fullName>
    </recommendedName>
</protein>
<keyword evidence="4" id="KW-0249">Electron transport</keyword>
<sequence length="105" mass="11721">MIKRISVAFALALVFLCSTAPTQAQEIKGFYQKNCASCHGRNGEKTALNKARKLETLDEAQVIQALKTRRDGKVKGAGNMVKKRLSDENIQQLAEYVQTLSDRQH</sequence>
<dbReference type="PROSITE" id="PS51007">
    <property type="entry name" value="CYTC"/>
    <property type="match status" value="1"/>
</dbReference>
<keyword evidence="5 6" id="KW-0408">Iron</keyword>
<dbReference type="InterPro" id="IPR050597">
    <property type="entry name" value="Cytochrome_c_Oxidase_Subunit"/>
</dbReference>
<evidence type="ECO:0000259" key="8">
    <source>
        <dbReference type="PROSITE" id="PS51007"/>
    </source>
</evidence>
<evidence type="ECO:0000256" key="4">
    <source>
        <dbReference type="ARBA" id="ARBA00022982"/>
    </source>
</evidence>
<dbReference type="Gene3D" id="1.10.760.10">
    <property type="entry name" value="Cytochrome c-like domain"/>
    <property type="match status" value="1"/>
</dbReference>
<dbReference type="InterPro" id="IPR009056">
    <property type="entry name" value="Cyt_c-like_dom"/>
</dbReference>
<feature type="signal peptide" evidence="7">
    <location>
        <begin position="1"/>
        <end position="24"/>
    </location>
</feature>
<keyword evidence="7" id="KW-0732">Signal</keyword>
<accession>A0AAV5MXK6</accession>
<dbReference type="Proteomes" id="UP001058124">
    <property type="component" value="Unassembled WGS sequence"/>
</dbReference>
<evidence type="ECO:0000256" key="1">
    <source>
        <dbReference type="ARBA" id="ARBA00022448"/>
    </source>
</evidence>
<dbReference type="PRINTS" id="PR00605">
    <property type="entry name" value="CYTCHROMECIC"/>
</dbReference>
<feature type="chain" id="PRO_5043853988" description="Cytochrome c domain-containing protein" evidence="7">
    <location>
        <begin position="25"/>
        <end position="105"/>
    </location>
</feature>
<dbReference type="InterPro" id="IPR008168">
    <property type="entry name" value="Cyt_C_IC"/>
</dbReference>
<keyword evidence="3 6" id="KW-0479">Metal-binding</keyword>
<reference evidence="9" key="1">
    <citation type="submission" date="2022-06" db="EMBL/GenBank/DDBJ databases">
        <title>Draft genome sequences of Leminorella grimontii str. JCM5902.</title>
        <authorList>
            <person name="Wakabayashi Y."/>
            <person name="Kojima K."/>
        </authorList>
    </citation>
    <scope>NUCLEOTIDE SEQUENCE</scope>
    <source>
        <strain evidence="9">JCM 5902</strain>
    </source>
</reference>
<evidence type="ECO:0000256" key="5">
    <source>
        <dbReference type="ARBA" id="ARBA00023004"/>
    </source>
</evidence>
<organism evidence="9 10">
    <name type="scientific">Leminorella grimontii</name>
    <dbReference type="NCBI Taxonomy" id="82981"/>
    <lineage>
        <taxon>Bacteria</taxon>
        <taxon>Pseudomonadati</taxon>
        <taxon>Pseudomonadota</taxon>
        <taxon>Gammaproteobacteria</taxon>
        <taxon>Enterobacterales</taxon>
        <taxon>Budviciaceae</taxon>
        <taxon>Leminorella</taxon>
    </lineage>
</organism>
<evidence type="ECO:0000256" key="6">
    <source>
        <dbReference type="PROSITE-ProRule" id="PRU00433"/>
    </source>
</evidence>
<evidence type="ECO:0000256" key="2">
    <source>
        <dbReference type="ARBA" id="ARBA00022617"/>
    </source>
</evidence>